<sequence length="139" mass="14275">MLVLELRGDRRGPGDGFFADPLPALLALAAFGVAIAAGLVAARALIRDPLQTGRGRWALRLALGLTASFPVLWGITLAFDLGADWLESVIPLQLLAGLGAAGLGATAPEPGRRGLLLIPFVIGVAALAFFLGDLIVPAT</sequence>
<feature type="transmembrane region" description="Helical" evidence="1">
    <location>
        <begin position="58"/>
        <end position="79"/>
    </location>
</feature>
<keyword evidence="1" id="KW-0812">Transmembrane</keyword>
<feature type="transmembrane region" description="Helical" evidence="1">
    <location>
        <begin position="115"/>
        <end position="136"/>
    </location>
</feature>
<feature type="transmembrane region" description="Helical" evidence="1">
    <location>
        <begin position="24"/>
        <end position="46"/>
    </location>
</feature>
<organism evidence="2 3">
    <name type="scientific">Svornostia abyssi</name>
    <dbReference type="NCBI Taxonomy" id="2898438"/>
    <lineage>
        <taxon>Bacteria</taxon>
        <taxon>Bacillati</taxon>
        <taxon>Actinomycetota</taxon>
        <taxon>Thermoleophilia</taxon>
        <taxon>Solirubrobacterales</taxon>
        <taxon>Baekduiaceae</taxon>
        <taxon>Svornostia</taxon>
    </lineage>
</organism>
<feature type="transmembrane region" description="Helical" evidence="1">
    <location>
        <begin position="85"/>
        <end position="103"/>
    </location>
</feature>
<keyword evidence="1" id="KW-0472">Membrane</keyword>
<evidence type="ECO:0000313" key="3">
    <source>
        <dbReference type="Proteomes" id="UP001058860"/>
    </source>
</evidence>
<gene>
    <name evidence="2" type="ORF">LRS13_07000</name>
</gene>
<protein>
    <submittedName>
        <fullName evidence="2">Uncharacterized protein</fullName>
    </submittedName>
</protein>
<keyword evidence="1" id="KW-1133">Transmembrane helix</keyword>
<accession>A0ABY5PKQ1</accession>
<name>A0ABY5PKQ1_9ACTN</name>
<evidence type="ECO:0000256" key="1">
    <source>
        <dbReference type="SAM" id="Phobius"/>
    </source>
</evidence>
<reference evidence="3" key="1">
    <citation type="submission" date="2021-11" db="EMBL/GenBank/DDBJ databases">
        <title>Cultivation dependent microbiological survey of springs from the worlds oldest radium mine currently devoted to the extraction of radon-saturated water.</title>
        <authorList>
            <person name="Kapinusova G."/>
            <person name="Smrhova T."/>
            <person name="Strejcek M."/>
            <person name="Suman J."/>
            <person name="Jani K."/>
            <person name="Pajer P."/>
            <person name="Uhlik O."/>
        </authorList>
    </citation>
    <scope>NUCLEOTIDE SEQUENCE [LARGE SCALE GENOMIC DNA]</scope>
    <source>
        <strain evidence="3">J379</strain>
    </source>
</reference>
<dbReference type="Proteomes" id="UP001058860">
    <property type="component" value="Chromosome"/>
</dbReference>
<evidence type="ECO:0000313" key="2">
    <source>
        <dbReference type="EMBL" id="UUY05263.1"/>
    </source>
</evidence>
<proteinExistence type="predicted"/>
<dbReference type="RefSeq" id="WP_353866901.1">
    <property type="nucleotide sequence ID" value="NZ_CP088295.1"/>
</dbReference>
<keyword evidence="3" id="KW-1185">Reference proteome</keyword>
<dbReference type="EMBL" id="CP088295">
    <property type="protein sequence ID" value="UUY05263.1"/>
    <property type="molecule type" value="Genomic_DNA"/>
</dbReference>